<evidence type="ECO:0000256" key="6">
    <source>
        <dbReference type="HAMAP-Rule" id="MF_01885"/>
    </source>
</evidence>
<feature type="binding site" evidence="6">
    <location>
        <position position="142"/>
    </location>
    <ligand>
        <name>S-adenosyl-L-methionine</name>
        <dbReference type="ChEBI" id="CHEBI:59789"/>
    </ligand>
</feature>
<evidence type="ECO:0000259" key="7">
    <source>
        <dbReference type="Pfam" id="PF00588"/>
    </source>
</evidence>
<comment type="catalytic activity">
    <reaction evidence="6">
        <text>5-carboxymethylaminomethyluridine(34) in tRNA(Leu) + S-adenosyl-L-methionine = 5-carboxymethylaminomethyl-2'-O-methyluridine(34) in tRNA(Leu) + S-adenosyl-L-homocysteine + H(+)</text>
        <dbReference type="Rhea" id="RHEA:43088"/>
        <dbReference type="Rhea" id="RHEA-COMP:10333"/>
        <dbReference type="Rhea" id="RHEA-COMP:10334"/>
        <dbReference type="ChEBI" id="CHEBI:15378"/>
        <dbReference type="ChEBI" id="CHEBI:57856"/>
        <dbReference type="ChEBI" id="CHEBI:59789"/>
        <dbReference type="ChEBI" id="CHEBI:74508"/>
        <dbReference type="ChEBI" id="CHEBI:74511"/>
        <dbReference type="EC" id="2.1.1.207"/>
    </reaction>
</comment>
<feature type="binding site" evidence="6">
    <location>
        <position position="121"/>
    </location>
    <ligand>
        <name>S-adenosyl-L-methionine</name>
        <dbReference type="ChEBI" id="CHEBI:59789"/>
    </ligand>
</feature>
<reference evidence="8 9" key="1">
    <citation type="submission" date="2019-08" db="EMBL/GenBank/DDBJ databases">
        <title>Deep-cultivation of Planctomycetes and their phenomic and genomic characterization uncovers novel biology.</title>
        <authorList>
            <person name="Wiegand S."/>
            <person name="Jogler M."/>
            <person name="Boedeker C."/>
            <person name="Pinto D."/>
            <person name="Vollmers J."/>
            <person name="Rivas-Marin E."/>
            <person name="Kohn T."/>
            <person name="Peeters S.H."/>
            <person name="Heuer A."/>
            <person name="Rast P."/>
            <person name="Oberbeckmann S."/>
            <person name="Bunk B."/>
            <person name="Jeske O."/>
            <person name="Meyerdierks A."/>
            <person name="Storesund J.E."/>
            <person name="Kallscheuer N."/>
            <person name="Luecker S."/>
            <person name="Lage O.M."/>
            <person name="Pohl T."/>
            <person name="Merkel B.J."/>
            <person name="Hornburger P."/>
            <person name="Mueller R.-W."/>
            <person name="Bruemmer F."/>
            <person name="Labrenz M."/>
            <person name="Spormann A.M."/>
            <person name="Op den Camp H."/>
            <person name="Overmann J."/>
            <person name="Amann R."/>
            <person name="Jetten M.S.M."/>
            <person name="Mascher T."/>
            <person name="Medema M.H."/>
            <person name="Devos D.P."/>
            <person name="Kaster A.-K."/>
            <person name="Ovreas L."/>
            <person name="Rohde M."/>
            <person name="Galperin M.Y."/>
            <person name="Jogler C."/>
        </authorList>
    </citation>
    <scope>NUCLEOTIDE SEQUENCE [LARGE SCALE GENOMIC DNA]</scope>
    <source>
        <strain evidence="8 9">UC8</strain>
    </source>
</reference>
<dbReference type="EMBL" id="CP042914">
    <property type="protein sequence ID" value="QEG39844.1"/>
    <property type="molecule type" value="Genomic_DNA"/>
</dbReference>
<keyword evidence="3 6" id="KW-0808">Transferase</keyword>
<comment type="caution">
    <text evidence="6">Lacks conserved residue(s) required for the propagation of feature annotation.</text>
</comment>
<dbReference type="InterPro" id="IPR001537">
    <property type="entry name" value="SpoU_MeTrfase"/>
</dbReference>
<dbReference type="HAMAP" id="MF_01885">
    <property type="entry name" value="tRNA_methyltr_TrmL"/>
    <property type="match status" value="1"/>
</dbReference>
<keyword evidence="5 6" id="KW-0819">tRNA processing</keyword>
<dbReference type="PANTHER" id="PTHR42971">
    <property type="entry name" value="TRNA (CYTIDINE(34)-2'-O)-METHYLTRANSFERASE"/>
    <property type="match status" value="1"/>
</dbReference>
<keyword evidence="2 6" id="KW-0489">Methyltransferase</keyword>
<keyword evidence="9" id="KW-1185">Reference proteome</keyword>
<dbReference type="GO" id="GO:0003723">
    <property type="term" value="F:RNA binding"/>
    <property type="evidence" value="ECO:0007669"/>
    <property type="project" value="InterPro"/>
</dbReference>
<evidence type="ECO:0000256" key="4">
    <source>
        <dbReference type="ARBA" id="ARBA00022691"/>
    </source>
</evidence>
<keyword evidence="4 6" id="KW-0949">S-adenosyl-L-methionine</keyword>
<gene>
    <name evidence="8" type="primary">trmL</name>
    <name evidence="8" type="ORF">UC8_18430</name>
</gene>
<organism evidence="8 9">
    <name type="scientific">Roseimaritima ulvae</name>
    <dbReference type="NCBI Taxonomy" id="980254"/>
    <lineage>
        <taxon>Bacteria</taxon>
        <taxon>Pseudomonadati</taxon>
        <taxon>Planctomycetota</taxon>
        <taxon>Planctomycetia</taxon>
        <taxon>Pirellulales</taxon>
        <taxon>Pirellulaceae</taxon>
        <taxon>Roseimaritima</taxon>
    </lineage>
</organism>
<keyword evidence="1 6" id="KW-0963">Cytoplasm</keyword>
<dbReference type="InterPro" id="IPR016914">
    <property type="entry name" value="TrmL"/>
</dbReference>
<comment type="subcellular location">
    <subcellularLocation>
        <location evidence="6">Cytoplasm</location>
    </subcellularLocation>
</comment>
<comment type="catalytic activity">
    <reaction evidence="6">
        <text>cytidine(34) in tRNA + S-adenosyl-L-methionine = 2'-O-methylcytidine(34) in tRNA + S-adenosyl-L-homocysteine + H(+)</text>
        <dbReference type="Rhea" id="RHEA:43084"/>
        <dbReference type="Rhea" id="RHEA-COMP:10331"/>
        <dbReference type="Rhea" id="RHEA-COMP:10332"/>
        <dbReference type="ChEBI" id="CHEBI:15378"/>
        <dbReference type="ChEBI" id="CHEBI:57856"/>
        <dbReference type="ChEBI" id="CHEBI:59789"/>
        <dbReference type="ChEBI" id="CHEBI:74495"/>
        <dbReference type="ChEBI" id="CHEBI:82748"/>
        <dbReference type="EC" id="2.1.1.207"/>
    </reaction>
</comment>
<dbReference type="EC" id="2.1.1.207" evidence="6"/>
<proteinExistence type="inferred from homology"/>
<dbReference type="CDD" id="cd18094">
    <property type="entry name" value="SpoU-like_TrmL"/>
    <property type="match status" value="1"/>
</dbReference>
<sequence>MHSFPDDHPSLQADDRRPPSATAHIVLYQPEIPQNTGNIGRSCVATGAKLWLVGQKGFEITNTRLKRAGMDYWQHLQCEEVESWQRLQQQLPTRRQWVFSRFARRAIWDAPLQTGDAFIFGCESAGLPGDILDLDSPYTLNLPTLPEVRSLNLATTVGIVLYQLLARCPDARPRTAKDSPQ</sequence>
<dbReference type="Pfam" id="PF00588">
    <property type="entry name" value="SpoU_methylase"/>
    <property type="match status" value="1"/>
</dbReference>
<dbReference type="Proteomes" id="UP000325286">
    <property type="component" value="Chromosome"/>
</dbReference>
<evidence type="ECO:0000256" key="5">
    <source>
        <dbReference type="ARBA" id="ARBA00022694"/>
    </source>
</evidence>
<dbReference type="SUPFAM" id="SSF75217">
    <property type="entry name" value="alpha/beta knot"/>
    <property type="match status" value="1"/>
</dbReference>
<feature type="binding site" evidence="6">
    <location>
        <position position="150"/>
    </location>
    <ligand>
        <name>S-adenosyl-L-methionine</name>
        <dbReference type="ChEBI" id="CHEBI:59789"/>
    </ligand>
</feature>
<evidence type="ECO:0000256" key="1">
    <source>
        <dbReference type="ARBA" id="ARBA00022490"/>
    </source>
</evidence>
<dbReference type="InterPro" id="IPR029028">
    <property type="entry name" value="Alpha/beta_knot_MTases"/>
</dbReference>
<accession>A0A5B9QLL7</accession>
<comment type="similarity">
    <text evidence="6">Belongs to the class IV-like SAM-binding methyltransferase superfamily. RNA methyltransferase TrmH family. TrmL subfamily.</text>
</comment>
<protein>
    <recommendedName>
        <fullName evidence="6">Putative tRNA (cytidine(34)-2'-O)-methyltransferase</fullName>
        <ecNumber evidence="6">2.1.1.207</ecNumber>
    </recommendedName>
    <alternativeName>
        <fullName evidence="6">tRNA (cytidine/uridine-2'-O-)-methyltransferase</fullName>
    </alternativeName>
</protein>
<dbReference type="GO" id="GO:0002130">
    <property type="term" value="P:wobble position ribose methylation"/>
    <property type="evidence" value="ECO:0007669"/>
    <property type="project" value="TreeGrafter"/>
</dbReference>
<dbReference type="GO" id="GO:0005737">
    <property type="term" value="C:cytoplasm"/>
    <property type="evidence" value="ECO:0007669"/>
    <property type="project" value="UniProtKB-SubCell"/>
</dbReference>
<dbReference type="InterPro" id="IPR029026">
    <property type="entry name" value="tRNA_m1G_MTases_N"/>
</dbReference>
<dbReference type="RefSeq" id="WP_238388677.1">
    <property type="nucleotide sequence ID" value="NZ_CP042914.1"/>
</dbReference>
<evidence type="ECO:0000313" key="9">
    <source>
        <dbReference type="Proteomes" id="UP000325286"/>
    </source>
</evidence>
<dbReference type="GO" id="GO:0141098">
    <property type="term" value="F:tRNA (cytidine(34)-2'-O)-methyltransferase activity"/>
    <property type="evidence" value="ECO:0007669"/>
    <property type="project" value="RHEA"/>
</dbReference>
<dbReference type="AlphaFoldDB" id="A0A5B9QLL7"/>
<comment type="function">
    <text evidence="6">Could methylate the ribose at the nucleotide 34 wobble position in tRNA.</text>
</comment>
<evidence type="ECO:0000256" key="2">
    <source>
        <dbReference type="ARBA" id="ARBA00022603"/>
    </source>
</evidence>
<dbReference type="GO" id="GO:0141102">
    <property type="term" value="F:tRNA (5-carboxymethylaminomethyluridine(34)-2'-O)-methyltransferase activity"/>
    <property type="evidence" value="ECO:0007669"/>
    <property type="project" value="RHEA"/>
</dbReference>
<name>A0A5B9QLL7_9BACT</name>
<feature type="domain" description="tRNA/rRNA methyltransferase SpoU type" evidence="7">
    <location>
        <begin position="24"/>
        <end position="162"/>
    </location>
</feature>
<dbReference type="Gene3D" id="3.40.1280.10">
    <property type="match status" value="1"/>
</dbReference>
<evidence type="ECO:0000256" key="3">
    <source>
        <dbReference type="ARBA" id="ARBA00022679"/>
    </source>
</evidence>
<dbReference type="KEGG" id="rul:UC8_18430"/>
<dbReference type="PANTHER" id="PTHR42971:SF1">
    <property type="entry name" value="TRNA (CYTIDINE(34)-2'-O)-METHYLTRANSFERASE"/>
    <property type="match status" value="1"/>
</dbReference>
<evidence type="ECO:0000313" key="8">
    <source>
        <dbReference type="EMBL" id="QEG39844.1"/>
    </source>
</evidence>